<organism evidence="1">
    <name type="scientific">Micrurus lemniscatus lemniscatus</name>
    <dbReference type="NCBI Taxonomy" id="129467"/>
    <lineage>
        <taxon>Eukaryota</taxon>
        <taxon>Metazoa</taxon>
        <taxon>Chordata</taxon>
        <taxon>Craniata</taxon>
        <taxon>Vertebrata</taxon>
        <taxon>Euteleostomi</taxon>
        <taxon>Lepidosauria</taxon>
        <taxon>Squamata</taxon>
        <taxon>Bifurcata</taxon>
        <taxon>Unidentata</taxon>
        <taxon>Episquamata</taxon>
        <taxon>Toxicofera</taxon>
        <taxon>Serpentes</taxon>
        <taxon>Colubroidea</taxon>
        <taxon>Elapidae</taxon>
        <taxon>Elapinae</taxon>
        <taxon>Micrurus</taxon>
    </lineage>
</organism>
<dbReference type="AlphaFoldDB" id="A0A2D4JEH5"/>
<accession>A0A2D4JEH5</accession>
<reference evidence="1" key="2">
    <citation type="submission" date="2017-11" db="EMBL/GenBank/DDBJ databases">
        <title>Coralsnake Venomics: Analyses of Venom Gland Transcriptomes and Proteomes of Six Brazilian Taxa.</title>
        <authorList>
            <person name="Aird S.D."/>
            <person name="Jorge da Silva N."/>
            <person name="Qiu L."/>
            <person name="Villar-Briones A."/>
            <person name="Aparecida-Saddi V."/>
            <person name="Campos-Telles M.P."/>
            <person name="Grau M."/>
            <person name="Mikheyev A.S."/>
        </authorList>
    </citation>
    <scope>NUCLEOTIDE SEQUENCE</scope>
    <source>
        <tissue evidence="1">Venom_gland</tissue>
    </source>
</reference>
<protein>
    <submittedName>
        <fullName evidence="1">Uncharacterized protein</fullName>
    </submittedName>
</protein>
<name>A0A2D4JEH5_MICLE</name>
<evidence type="ECO:0000313" key="1">
    <source>
        <dbReference type="EMBL" id="LAA94901.1"/>
    </source>
</evidence>
<proteinExistence type="predicted"/>
<reference evidence="1" key="1">
    <citation type="submission" date="2017-07" db="EMBL/GenBank/DDBJ databases">
        <authorList>
            <person name="Mikheyev A."/>
            <person name="Grau M."/>
        </authorList>
    </citation>
    <scope>NUCLEOTIDE SEQUENCE</scope>
    <source>
        <tissue evidence="1">Venom_gland</tissue>
    </source>
</reference>
<dbReference type="EMBL" id="IACK01178728">
    <property type="protein sequence ID" value="LAA94901.1"/>
    <property type="molecule type" value="Transcribed_RNA"/>
</dbReference>
<sequence>MLAGEFWELKSTSLKVAKFGGPWVRVTGNHDTSSLPIIILQSYPTLYASVIVQAGEEKGDKYILKDVYLLGDGKIMFGGERKLAKNPFPWGLFSFRKRMFGGVNLKRNACSLRTVYR</sequence>